<dbReference type="Gene3D" id="3.20.20.100">
    <property type="entry name" value="NADP-dependent oxidoreductase domain"/>
    <property type="match status" value="1"/>
</dbReference>
<dbReference type="Pfam" id="PF00248">
    <property type="entry name" value="Aldo_ket_red"/>
    <property type="match status" value="1"/>
</dbReference>
<evidence type="ECO:0000313" key="4">
    <source>
        <dbReference type="EMBL" id="KAE8394849.1"/>
    </source>
</evidence>
<dbReference type="InterPro" id="IPR023210">
    <property type="entry name" value="NADP_OxRdtase_dom"/>
</dbReference>
<dbReference type="InterPro" id="IPR050523">
    <property type="entry name" value="AKR_Detox_Biosynth"/>
</dbReference>
<sequence>MDLLTLRLPRKPDSMEYTRLGKSGLKISKVILGGMSFGTSDGWTIPEEQALPILKHAFDKGINTWDTADVYSFGESERIIGKALKEYNIPRERVVILSKCFSGVPNPDELNGLSDQEKLIRMAINDGIMVNRIGLSRKHIFDAVNASIERLGTYLDVLQIHRLDQETPREEIMKALNDVVESGKVRYIGASSMHAWEFQALNAIADKNGWHKFISIQDYYSLLNREEEREMFPYCRDAGVGIIPYSPLARGLLTRPYGVTKEQPTLRQKTDFTSQMMIGPITQADIAIIHRVEELAKVKGCSMAQIGIVWCLKKGVNPIVGFSSAGRVDEAVNAVSLFTDGLLTDEDMERLDEPYIPKARAGY</sequence>
<keyword evidence="1" id="KW-0560">Oxidoreductase</keyword>
<dbReference type="FunFam" id="3.20.20.100:FF:000004">
    <property type="entry name" value="Oxidoreductase, aldo/keto reductase"/>
    <property type="match status" value="1"/>
</dbReference>
<accession>A0A5N7CLW5</accession>
<evidence type="ECO:0000256" key="1">
    <source>
        <dbReference type="ARBA" id="ARBA00023002"/>
    </source>
</evidence>
<dbReference type="PANTHER" id="PTHR43364">
    <property type="entry name" value="NADH-SPECIFIC METHYLGLYOXAL REDUCTASE-RELATED"/>
    <property type="match status" value="1"/>
</dbReference>
<proteinExistence type="inferred from homology"/>
<feature type="domain" description="NADP-dependent oxidoreductase" evidence="3">
    <location>
        <begin position="29"/>
        <end position="353"/>
    </location>
</feature>
<gene>
    <name evidence="4" type="ORF">BDV23DRAFT_195750</name>
</gene>
<dbReference type="GO" id="GO:0016491">
    <property type="term" value="F:oxidoreductase activity"/>
    <property type="evidence" value="ECO:0007669"/>
    <property type="project" value="UniProtKB-KW"/>
</dbReference>
<name>A0A5N7CLW5_PETAA</name>
<dbReference type="InterPro" id="IPR036812">
    <property type="entry name" value="NAD(P)_OxRdtase_dom_sf"/>
</dbReference>
<reference evidence="4" key="1">
    <citation type="submission" date="2019-04" db="EMBL/GenBank/DDBJ databases">
        <title>Friends and foes A comparative genomics studyof 23 Aspergillus species from section Flavi.</title>
        <authorList>
            <consortium name="DOE Joint Genome Institute"/>
            <person name="Kjaerbolling I."/>
            <person name="Vesth T."/>
            <person name="Frisvad J.C."/>
            <person name="Nybo J.L."/>
            <person name="Theobald S."/>
            <person name="Kildgaard S."/>
            <person name="Isbrandt T."/>
            <person name="Kuo A."/>
            <person name="Sato A."/>
            <person name="Lyhne E.K."/>
            <person name="Kogle M.E."/>
            <person name="Wiebenga A."/>
            <person name="Kun R.S."/>
            <person name="Lubbers R.J."/>
            <person name="Makela M.R."/>
            <person name="Barry K."/>
            <person name="Chovatia M."/>
            <person name="Clum A."/>
            <person name="Daum C."/>
            <person name="Haridas S."/>
            <person name="He G."/>
            <person name="LaButti K."/>
            <person name="Lipzen A."/>
            <person name="Mondo S."/>
            <person name="Riley R."/>
            <person name="Salamov A."/>
            <person name="Simmons B.A."/>
            <person name="Magnuson J.K."/>
            <person name="Henrissat B."/>
            <person name="Mortensen U.H."/>
            <person name="Larsen T.O."/>
            <person name="Devries R.P."/>
            <person name="Grigoriev I.V."/>
            <person name="Machida M."/>
            <person name="Baker S.E."/>
            <person name="Andersen M.R."/>
        </authorList>
    </citation>
    <scope>NUCLEOTIDE SEQUENCE [LARGE SCALE GENOMIC DNA]</scope>
    <source>
        <strain evidence="4">IBT 14317</strain>
    </source>
</reference>
<dbReference type="EMBL" id="ML735221">
    <property type="protein sequence ID" value="KAE8394849.1"/>
    <property type="molecule type" value="Genomic_DNA"/>
</dbReference>
<comment type="similarity">
    <text evidence="2">Belongs to the aldo/keto reductase family. Aldo/keto reductase 2 subfamily.</text>
</comment>
<dbReference type="Proteomes" id="UP000326877">
    <property type="component" value="Unassembled WGS sequence"/>
</dbReference>
<dbReference type="CDD" id="cd19079">
    <property type="entry name" value="AKR_EcYajO-like"/>
    <property type="match status" value="1"/>
</dbReference>
<dbReference type="AlphaFoldDB" id="A0A5N7CLW5"/>
<organism evidence="4">
    <name type="scientific">Petromyces alliaceus</name>
    <name type="common">Aspergillus alliaceus</name>
    <dbReference type="NCBI Taxonomy" id="209559"/>
    <lineage>
        <taxon>Eukaryota</taxon>
        <taxon>Fungi</taxon>
        <taxon>Dikarya</taxon>
        <taxon>Ascomycota</taxon>
        <taxon>Pezizomycotina</taxon>
        <taxon>Eurotiomycetes</taxon>
        <taxon>Eurotiomycetidae</taxon>
        <taxon>Eurotiales</taxon>
        <taxon>Aspergillaceae</taxon>
        <taxon>Aspergillus</taxon>
        <taxon>Aspergillus subgen. Circumdati</taxon>
    </lineage>
</organism>
<dbReference type="PANTHER" id="PTHR43364:SF15">
    <property type="entry name" value="ARYL-ALCOHOL DEHYDROGENASE AAD16-RELATED"/>
    <property type="match status" value="1"/>
</dbReference>
<evidence type="ECO:0000256" key="2">
    <source>
        <dbReference type="ARBA" id="ARBA00038157"/>
    </source>
</evidence>
<dbReference type="SUPFAM" id="SSF51430">
    <property type="entry name" value="NAD(P)-linked oxidoreductase"/>
    <property type="match status" value="1"/>
</dbReference>
<dbReference type="OrthoDB" id="1720422at2759"/>
<protein>
    <submittedName>
        <fullName evidence="4">NADP-dependent oxidoreductase domain-containing protein</fullName>
    </submittedName>
</protein>
<dbReference type="GO" id="GO:0005829">
    <property type="term" value="C:cytosol"/>
    <property type="evidence" value="ECO:0007669"/>
    <property type="project" value="UniProtKB-ARBA"/>
</dbReference>
<evidence type="ECO:0000259" key="3">
    <source>
        <dbReference type="Pfam" id="PF00248"/>
    </source>
</evidence>